<accession>A0A914EH60</accession>
<feature type="transmembrane region" description="Helical" evidence="1">
    <location>
        <begin position="7"/>
        <end position="26"/>
    </location>
</feature>
<feature type="transmembrane region" description="Helical" evidence="1">
    <location>
        <begin position="32"/>
        <end position="48"/>
    </location>
</feature>
<dbReference type="Proteomes" id="UP000887540">
    <property type="component" value="Unplaced"/>
</dbReference>
<keyword evidence="2" id="KW-1185">Reference proteome</keyword>
<organism evidence="2 3">
    <name type="scientific">Acrobeloides nanus</name>
    <dbReference type="NCBI Taxonomy" id="290746"/>
    <lineage>
        <taxon>Eukaryota</taxon>
        <taxon>Metazoa</taxon>
        <taxon>Ecdysozoa</taxon>
        <taxon>Nematoda</taxon>
        <taxon>Chromadorea</taxon>
        <taxon>Rhabditida</taxon>
        <taxon>Tylenchina</taxon>
        <taxon>Cephalobomorpha</taxon>
        <taxon>Cephaloboidea</taxon>
        <taxon>Cephalobidae</taxon>
        <taxon>Acrobeloides</taxon>
    </lineage>
</organism>
<reference evidence="3" key="1">
    <citation type="submission" date="2022-11" db="UniProtKB">
        <authorList>
            <consortium name="WormBaseParasite"/>
        </authorList>
    </citation>
    <scope>IDENTIFICATION</scope>
</reference>
<keyword evidence="1" id="KW-1133">Transmembrane helix</keyword>
<evidence type="ECO:0000313" key="2">
    <source>
        <dbReference type="Proteomes" id="UP000887540"/>
    </source>
</evidence>
<sequence length="84" mass="10015">MRFLIHLSFFQFTIILIFTFQGFGFFTHGFKFYLTIYLSFLILIPFYFKDHVHAFFFNGVSICQAESVILSFKCCNHTIFLFAL</sequence>
<evidence type="ECO:0000256" key="1">
    <source>
        <dbReference type="SAM" id="Phobius"/>
    </source>
</evidence>
<dbReference type="AlphaFoldDB" id="A0A914EH60"/>
<dbReference type="WBParaSite" id="ACRNAN_scaffold7735.g9683.t1">
    <property type="protein sequence ID" value="ACRNAN_scaffold7735.g9683.t1"/>
    <property type="gene ID" value="ACRNAN_scaffold7735.g9683"/>
</dbReference>
<keyword evidence="1" id="KW-0812">Transmembrane</keyword>
<evidence type="ECO:0000313" key="3">
    <source>
        <dbReference type="WBParaSite" id="ACRNAN_scaffold7735.g9683.t1"/>
    </source>
</evidence>
<proteinExistence type="predicted"/>
<keyword evidence="1" id="KW-0472">Membrane</keyword>
<protein>
    <submittedName>
        <fullName evidence="3">Uncharacterized protein</fullName>
    </submittedName>
</protein>
<name>A0A914EH60_9BILA</name>